<keyword evidence="3" id="KW-1185">Reference proteome</keyword>
<evidence type="ECO:0000256" key="1">
    <source>
        <dbReference type="SAM" id="MobiDB-lite"/>
    </source>
</evidence>
<organism evidence="2 3">
    <name type="scientific">Giardia muris</name>
    <dbReference type="NCBI Taxonomy" id="5742"/>
    <lineage>
        <taxon>Eukaryota</taxon>
        <taxon>Metamonada</taxon>
        <taxon>Diplomonadida</taxon>
        <taxon>Hexamitidae</taxon>
        <taxon>Giardiinae</taxon>
        <taxon>Giardia</taxon>
    </lineage>
</organism>
<evidence type="ECO:0000313" key="3">
    <source>
        <dbReference type="Proteomes" id="UP000315496"/>
    </source>
</evidence>
<gene>
    <name evidence="2" type="ORF">GMRT_12545</name>
</gene>
<sequence>MRSVSMGLSGGATTSMTSSGMRMSAFPMGRDYSRLEGEGRWSGTSRKGPADKYQSQYQPIPIESANLEAFRSDPVLRPMDFGKAPSLTADSKAFTTGAGGLGSPHFQRIHDMLDLDSPGYISAAHNKKLFREAINLVDTGYSSDYLRSLYVSTNPVTTLHGSLPPIWEDHQKMQQLMYPDERQVARSRALLSRSRSAGIAQGRGRPGISNITSSIQYKDESGARSIGTCSVCGAEVNSLRASLGIC</sequence>
<name>A0A4Z1T390_GIAMU</name>
<comment type="caution">
    <text evidence="2">The sequence shown here is derived from an EMBL/GenBank/DDBJ whole genome shotgun (WGS) entry which is preliminary data.</text>
</comment>
<dbReference type="VEuPathDB" id="GiardiaDB:GMRT_12545"/>
<dbReference type="EMBL" id="VDLU01000002">
    <property type="protein sequence ID" value="TNJ28413.1"/>
    <property type="molecule type" value="Genomic_DNA"/>
</dbReference>
<feature type="region of interest" description="Disordered" evidence="1">
    <location>
        <begin position="1"/>
        <end position="24"/>
    </location>
</feature>
<reference evidence="2 3" key="1">
    <citation type="submission" date="2019-05" db="EMBL/GenBank/DDBJ databases">
        <title>The compact genome of Giardia muris reveals important steps in the evolution of intestinal protozoan parasites.</title>
        <authorList>
            <person name="Xu F."/>
            <person name="Jimenez-Gonzalez A."/>
            <person name="Einarsson E."/>
            <person name="Astvaldsson A."/>
            <person name="Peirasmaki D."/>
            <person name="Eckmann L."/>
            <person name="Andersson J.O."/>
            <person name="Svard S.G."/>
            <person name="Jerlstrom-Hultqvist J."/>
        </authorList>
    </citation>
    <scope>NUCLEOTIDE SEQUENCE [LARGE SCALE GENOMIC DNA]</scope>
    <source>
        <strain evidence="2 3">Roberts-Thomson</strain>
    </source>
</reference>
<evidence type="ECO:0000313" key="2">
    <source>
        <dbReference type="EMBL" id="TNJ28413.1"/>
    </source>
</evidence>
<dbReference type="AlphaFoldDB" id="A0A4Z1T390"/>
<accession>A0A4Z1T390</accession>
<protein>
    <submittedName>
        <fullName evidence="2">Uncharacterized protein</fullName>
    </submittedName>
</protein>
<dbReference type="Proteomes" id="UP000315496">
    <property type="component" value="Chromosome 2"/>
</dbReference>
<proteinExistence type="predicted"/>